<dbReference type="AlphaFoldDB" id="A0AAJ0HRV9"/>
<evidence type="ECO:0000313" key="2">
    <source>
        <dbReference type="EMBL" id="KAK3360243.1"/>
    </source>
</evidence>
<evidence type="ECO:0000256" key="1">
    <source>
        <dbReference type="SAM" id="SignalP"/>
    </source>
</evidence>
<sequence>MMLTPSTALGALVGIAAFLASPAAAAALPDDASAALEARVWRGNTDVNAASRLPRAAWQCRG</sequence>
<evidence type="ECO:0000313" key="3">
    <source>
        <dbReference type="Proteomes" id="UP001275084"/>
    </source>
</evidence>
<accession>A0AAJ0HRV9</accession>
<protein>
    <submittedName>
        <fullName evidence="2">Uncharacterized protein</fullName>
    </submittedName>
</protein>
<dbReference type="Proteomes" id="UP001275084">
    <property type="component" value="Unassembled WGS sequence"/>
</dbReference>
<comment type="caution">
    <text evidence="2">The sequence shown here is derived from an EMBL/GenBank/DDBJ whole genome shotgun (WGS) entry which is preliminary data.</text>
</comment>
<reference evidence="2" key="1">
    <citation type="journal article" date="2023" name="Mol. Phylogenet. Evol.">
        <title>Genome-scale phylogeny and comparative genomics of the fungal order Sordariales.</title>
        <authorList>
            <person name="Hensen N."/>
            <person name="Bonometti L."/>
            <person name="Westerberg I."/>
            <person name="Brannstrom I.O."/>
            <person name="Guillou S."/>
            <person name="Cros-Aarteil S."/>
            <person name="Calhoun S."/>
            <person name="Haridas S."/>
            <person name="Kuo A."/>
            <person name="Mondo S."/>
            <person name="Pangilinan J."/>
            <person name="Riley R."/>
            <person name="LaButti K."/>
            <person name="Andreopoulos B."/>
            <person name="Lipzen A."/>
            <person name="Chen C."/>
            <person name="Yan M."/>
            <person name="Daum C."/>
            <person name="Ng V."/>
            <person name="Clum A."/>
            <person name="Steindorff A."/>
            <person name="Ohm R.A."/>
            <person name="Martin F."/>
            <person name="Silar P."/>
            <person name="Natvig D.O."/>
            <person name="Lalanne C."/>
            <person name="Gautier V."/>
            <person name="Ament-Velasquez S.L."/>
            <person name="Kruys A."/>
            <person name="Hutchinson M.I."/>
            <person name="Powell A.J."/>
            <person name="Barry K."/>
            <person name="Miller A.N."/>
            <person name="Grigoriev I.V."/>
            <person name="Debuchy R."/>
            <person name="Gladieux P."/>
            <person name="Hiltunen Thoren M."/>
            <person name="Johannesson H."/>
        </authorList>
    </citation>
    <scope>NUCLEOTIDE SEQUENCE</scope>
    <source>
        <strain evidence="2">CBS 955.72</strain>
    </source>
</reference>
<proteinExistence type="predicted"/>
<keyword evidence="3" id="KW-1185">Reference proteome</keyword>
<feature type="chain" id="PRO_5042492220" evidence="1">
    <location>
        <begin position="28"/>
        <end position="62"/>
    </location>
</feature>
<organism evidence="2 3">
    <name type="scientific">Lasiosphaeria hispida</name>
    <dbReference type="NCBI Taxonomy" id="260671"/>
    <lineage>
        <taxon>Eukaryota</taxon>
        <taxon>Fungi</taxon>
        <taxon>Dikarya</taxon>
        <taxon>Ascomycota</taxon>
        <taxon>Pezizomycotina</taxon>
        <taxon>Sordariomycetes</taxon>
        <taxon>Sordariomycetidae</taxon>
        <taxon>Sordariales</taxon>
        <taxon>Lasiosphaeriaceae</taxon>
        <taxon>Lasiosphaeria</taxon>
    </lineage>
</organism>
<reference evidence="2" key="2">
    <citation type="submission" date="2023-06" db="EMBL/GenBank/DDBJ databases">
        <authorList>
            <consortium name="Lawrence Berkeley National Laboratory"/>
            <person name="Haridas S."/>
            <person name="Hensen N."/>
            <person name="Bonometti L."/>
            <person name="Westerberg I."/>
            <person name="Brannstrom I.O."/>
            <person name="Guillou S."/>
            <person name="Cros-Aarteil S."/>
            <person name="Calhoun S."/>
            <person name="Kuo A."/>
            <person name="Mondo S."/>
            <person name="Pangilinan J."/>
            <person name="Riley R."/>
            <person name="Labutti K."/>
            <person name="Andreopoulos B."/>
            <person name="Lipzen A."/>
            <person name="Chen C."/>
            <person name="Yanf M."/>
            <person name="Daum C."/>
            <person name="Ng V."/>
            <person name="Clum A."/>
            <person name="Steindorff A."/>
            <person name="Ohm R."/>
            <person name="Martin F."/>
            <person name="Silar P."/>
            <person name="Natvig D."/>
            <person name="Lalanne C."/>
            <person name="Gautier V."/>
            <person name="Ament-Velasquez S.L."/>
            <person name="Kruys A."/>
            <person name="Hutchinson M.I."/>
            <person name="Powell A.J."/>
            <person name="Barry K."/>
            <person name="Miller A.N."/>
            <person name="Grigoriev I.V."/>
            <person name="Debuchy R."/>
            <person name="Gladieux P."/>
            <person name="Thoren M.H."/>
            <person name="Johannesson H."/>
        </authorList>
    </citation>
    <scope>NUCLEOTIDE SEQUENCE</scope>
    <source>
        <strain evidence="2">CBS 955.72</strain>
    </source>
</reference>
<feature type="signal peptide" evidence="1">
    <location>
        <begin position="1"/>
        <end position="27"/>
    </location>
</feature>
<name>A0AAJ0HRV9_9PEZI</name>
<dbReference type="EMBL" id="JAUIQD010000002">
    <property type="protein sequence ID" value="KAK3360243.1"/>
    <property type="molecule type" value="Genomic_DNA"/>
</dbReference>
<gene>
    <name evidence="2" type="ORF">B0T25DRAFT_565162</name>
</gene>
<keyword evidence="1" id="KW-0732">Signal</keyword>